<accession>A0A151P7S5</accession>
<dbReference type="STRING" id="8496.A0A151P7S5"/>
<evidence type="ECO:0000313" key="10">
    <source>
        <dbReference type="EMBL" id="KYO45074.1"/>
    </source>
</evidence>
<proteinExistence type="inferred from homology"/>
<evidence type="ECO:0000256" key="3">
    <source>
        <dbReference type="ARBA" id="ARBA00006958"/>
    </source>
</evidence>
<dbReference type="PANTHER" id="PTHR22930:SF85">
    <property type="entry name" value="GH03217P-RELATED"/>
    <property type="match status" value="1"/>
</dbReference>
<dbReference type="AlphaFoldDB" id="A0A151P7S5"/>
<evidence type="ECO:0000256" key="7">
    <source>
        <dbReference type="ARBA" id="ARBA00023242"/>
    </source>
</evidence>
<keyword evidence="5" id="KW-0479">Metal-binding</keyword>
<evidence type="ECO:0000256" key="6">
    <source>
        <dbReference type="ARBA" id="ARBA00022801"/>
    </source>
</evidence>
<dbReference type="Pfam" id="PF13359">
    <property type="entry name" value="DDE_Tnp_4"/>
    <property type="match status" value="1"/>
</dbReference>
<keyword evidence="6" id="KW-0378">Hydrolase</keyword>
<evidence type="ECO:0000256" key="4">
    <source>
        <dbReference type="ARBA" id="ARBA00022722"/>
    </source>
</evidence>
<dbReference type="Proteomes" id="UP000050525">
    <property type="component" value="Unassembled WGS sequence"/>
</dbReference>
<dbReference type="GO" id="GO:0046872">
    <property type="term" value="F:metal ion binding"/>
    <property type="evidence" value="ECO:0007669"/>
    <property type="project" value="UniProtKB-KW"/>
</dbReference>
<protein>
    <recommendedName>
        <fullName evidence="9">DDE Tnp4 domain-containing protein</fullName>
    </recommendedName>
</protein>
<dbReference type="GO" id="GO:0005634">
    <property type="term" value="C:nucleus"/>
    <property type="evidence" value="ECO:0007669"/>
    <property type="project" value="UniProtKB-SubCell"/>
</dbReference>
<dbReference type="InterPro" id="IPR045249">
    <property type="entry name" value="HARBI1-like"/>
</dbReference>
<sequence>MLGPTVFWVYDLLKVVVGFHTLGFPQCTGALDRTHIPITCPPCSGHPYYSWWGFHSIMVQAVINHHSAFMNVSTCWEGSVYNICIFCNSALLALVESGRFTTGVVDLQLGAVVFPPLLIRDPTYQLLSWLMQAYTACQARFNQCLGWTQALMECTFGWLKGCWCILTACRKVAKANIPWVISTACITAE</sequence>
<evidence type="ECO:0000256" key="8">
    <source>
        <dbReference type="SAM" id="SignalP"/>
    </source>
</evidence>
<comment type="similarity">
    <text evidence="3">Belongs to the HARBI1 family.</text>
</comment>
<evidence type="ECO:0000256" key="5">
    <source>
        <dbReference type="ARBA" id="ARBA00022723"/>
    </source>
</evidence>
<dbReference type="GO" id="GO:0004518">
    <property type="term" value="F:nuclease activity"/>
    <property type="evidence" value="ECO:0007669"/>
    <property type="project" value="UniProtKB-KW"/>
</dbReference>
<organism evidence="10 11">
    <name type="scientific">Alligator mississippiensis</name>
    <name type="common">American alligator</name>
    <dbReference type="NCBI Taxonomy" id="8496"/>
    <lineage>
        <taxon>Eukaryota</taxon>
        <taxon>Metazoa</taxon>
        <taxon>Chordata</taxon>
        <taxon>Craniata</taxon>
        <taxon>Vertebrata</taxon>
        <taxon>Euteleostomi</taxon>
        <taxon>Archelosauria</taxon>
        <taxon>Archosauria</taxon>
        <taxon>Crocodylia</taxon>
        <taxon>Alligatoridae</taxon>
        <taxon>Alligatorinae</taxon>
        <taxon>Alligator</taxon>
    </lineage>
</organism>
<dbReference type="InterPro" id="IPR027806">
    <property type="entry name" value="HARBI1_dom"/>
</dbReference>
<comment type="subcellular location">
    <subcellularLocation>
        <location evidence="2">Nucleus</location>
    </subcellularLocation>
</comment>
<feature type="domain" description="DDE Tnp4" evidence="9">
    <location>
        <begin position="31"/>
        <end position="186"/>
    </location>
</feature>
<dbReference type="GO" id="GO:0016787">
    <property type="term" value="F:hydrolase activity"/>
    <property type="evidence" value="ECO:0007669"/>
    <property type="project" value="UniProtKB-KW"/>
</dbReference>
<feature type="chain" id="PRO_5007586773" description="DDE Tnp4 domain-containing protein" evidence="8">
    <location>
        <begin position="19"/>
        <end position="189"/>
    </location>
</feature>
<evidence type="ECO:0000256" key="1">
    <source>
        <dbReference type="ARBA" id="ARBA00001968"/>
    </source>
</evidence>
<keyword evidence="7" id="KW-0539">Nucleus</keyword>
<name>A0A151P7S5_ALLMI</name>
<keyword evidence="11" id="KW-1185">Reference proteome</keyword>
<evidence type="ECO:0000313" key="11">
    <source>
        <dbReference type="Proteomes" id="UP000050525"/>
    </source>
</evidence>
<evidence type="ECO:0000256" key="2">
    <source>
        <dbReference type="ARBA" id="ARBA00004123"/>
    </source>
</evidence>
<dbReference type="PANTHER" id="PTHR22930">
    <property type="match status" value="1"/>
</dbReference>
<feature type="signal peptide" evidence="8">
    <location>
        <begin position="1"/>
        <end position="18"/>
    </location>
</feature>
<comment type="cofactor">
    <cofactor evidence="1">
        <name>a divalent metal cation</name>
        <dbReference type="ChEBI" id="CHEBI:60240"/>
    </cofactor>
</comment>
<keyword evidence="4" id="KW-0540">Nuclease</keyword>
<gene>
    <name evidence="10" type="ORF">Y1Q_0007373</name>
</gene>
<keyword evidence="8" id="KW-0732">Signal</keyword>
<dbReference type="EMBL" id="AKHW03000635">
    <property type="protein sequence ID" value="KYO45074.1"/>
    <property type="molecule type" value="Genomic_DNA"/>
</dbReference>
<evidence type="ECO:0000259" key="9">
    <source>
        <dbReference type="Pfam" id="PF13359"/>
    </source>
</evidence>
<comment type="caution">
    <text evidence="10">The sequence shown here is derived from an EMBL/GenBank/DDBJ whole genome shotgun (WGS) entry which is preliminary data.</text>
</comment>
<reference evidence="10 11" key="1">
    <citation type="journal article" date="2012" name="Genome Biol.">
        <title>Sequencing three crocodilian genomes to illuminate the evolution of archosaurs and amniotes.</title>
        <authorList>
            <person name="St John J.A."/>
            <person name="Braun E.L."/>
            <person name="Isberg S.R."/>
            <person name="Miles L.G."/>
            <person name="Chong A.Y."/>
            <person name="Gongora J."/>
            <person name="Dalzell P."/>
            <person name="Moran C."/>
            <person name="Bed'hom B."/>
            <person name="Abzhanov A."/>
            <person name="Burgess S.C."/>
            <person name="Cooksey A.M."/>
            <person name="Castoe T.A."/>
            <person name="Crawford N.G."/>
            <person name="Densmore L.D."/>
            <person name="Drew J.C."/>
            <person name="Edwards S.V."/>
            <person name="Faircloth B.C."/>
            <person name="Fujita M.K."/>
            <person name="Greenwold M.J."/>
            <person name="Hoffmann F.G."/>
            <person name="Howard J.M."/>
            <person name="Iguchi T."/>
            <person name="Janes D.E."/>
            <person name="Khan S.Y."/>
            <person name="Kohno S."/>
            <person name="de Koning A.J."/>
            <person name="Lance S.L."/>
            <person name="McCarthy F.M."/>
            <person name="McCormack J.E."/>
            <person name="Merchant M.E."/>
            <person name="Peterson D.G."/>
            <person name="Pollock D.D."/>
            <person name="Pourmand N."/>
            <person name="Raney B.J."/>
            <person name="Roessler K.A."/>
            <person name="Sanford J.R."/>
            <person name="Sawyer R.H."/>
            <person name="Schmidt C.J."/>
            <person name="Triplett E.W."/>
            <person name="Tuberville T.D."/>
            <person name="Venegas-Anaya M."/>
            <person name="Howard J.T."/>
            <person name="Jarvis E.D."/>
            <person name="Guillette L.J.Jr."/>
            <person name="Glenn T.C."/>
            <person name="Green R.E."/>
            <person name="Ray D.A."/>
        </authorList>
    </citation>
    <scope>NUCLEOTIDE SEQUENCE [LARGE SCALE GENOMIC DNA]</scope>
    <source>
        <strain evidence="10">KSC_2009_1</strain>
    </source>
</reference>